<dbReference type="SMART" id="SM00382">
    <property type="entry name" value="AAA"/>
    <property type="match status" value="2"/>
</dbReference>
<accession>A0ABZ3ETT8</accession>
<dbReference type="GO" id="GO:0005524">
    <property type="term" value="F:ATP binding"/>
    <property type="evidence" value="ECO:0007669"/>
    <property type="project" value="UniProtKB-KW"/>
</dbReference>
<dbReference type="Proteomes" id="UP001451571">
    <property type="component" value="Chromosome"/>
</dbReference>
<name>A0ABZ3ETT8_9FIRM</name>
<dbReference type="InterPro" id="IPR015856">
    <property type="entry name" value="ABC_transpr_CbiO/EcfA_su"/>
</dbReference>
<dbReference type="Gene3D" id="3.40.50.300">
    <property type="entry name" value="P-loop containing nucleotide triphosphate hydrolases"/>
    <property type="match status" value="2"/>
</dbReference>
<reference evidence="12 13" key="1">
    <citation type="submission" date="2024-02" db="EMBL/GenBank/DDBJ databases">
        <title>Bacterial strain from lacustrine sediment.</title>
        <authorList>
            <person name="Petit C."/>
            <person name="Fadhlaoui K."/>
        </authorList>
    </citation>
    <scope>NUCLEOTIDE SEQUENCE [LARGE SCALE GENOMIC DNA]</scope>
    <source>
        <strain evidence="12 13">IPX-CK</strain>
    </source>
</reference>
<comment type="similarity">
    <text evidence="2">Belongs to the ABC transporter superfamily.</text>
</comment>
<dbReference type="Pfam" id="PF00005">
    <property type="entry name" value="ABC_tran"/>
    <property type="match status" value="2"/>
</dbReference>
<keyword evidence="4" id="KW-1003">Cell membrane</keyword>
<proteinExistence type="inferred from homology"/>
<dbReference type="PANTHER" id="PTHR43553">
    <property type="entry name" value="HEAVY METAL TRANSPORTER"/>
    <property type="match status" value="1"/>
</dbReference>
<evidence type="ECO:0000256" key="10">
    <source>
        <dbReference type="ARBA" id="ARBA00025157"/>
    </source>
</evidence>
<keyword evidence="6" id="KW-0547">Nucleotide-binding</keyword>
<evidence type="ECO:0000256" key="3">
    <source>
        <dbReference type="ARBA" id="ARBA00022448"/>
    </source>
</evidence>
<evidence type="ECO:0000256" key="2">
    <source>
        <dbReference type="ARBA" id="ARBA00005417"/>
    </source>
</evidence>
<organism evidence="12 13">
    <name type="scientific">Kineothrix sedimenti</name>
    <dbReference type="NCBI Taxonomy" id="3123317"/>
    <lineage>
        <taxon>Bacteria</taxon>
        <taxon>Bacillati</taxon>
        <taxon>Bacillota</taxon>
        <taxon>Clostridia</taxon>
        <taxon>Lachnospirales</taxon>
        <taxon>Lachnospiraceae</taxon>
        <taxon>Kineothrix</taxon>
    </lineage>
</organism>
<evidence type="ECO:0000256" key="4">
    <source>
        <dbReference type="ARBA" id="ARBA00022475"/>
    </source>
</evidence>
<keyword evidence="5" id="KW-0677">Repeat</keyword>
<feature type="domain" description="ABC transporter" evidence="11">
    <location>
        <begin position="270"/>
        <end position="479"/>
    </location>
</feature>
<dbReference type="PROSITE" id="PS00211">
    <property type="entry name" value="ABC_TRANSPORTER_1"/>
    <property type="match status" value="1"/>
</dbReference>
<dbReference type="InterPro" id="IPR003593">
    <property type="entry name" value="AAA+_ATPase"/>
</dbReference>
<dbReference type="EMBL" id="CP146256">
    <property type="protein sequence ID" value="XAH73596.1"/>
    <property type="molecule type" value="Genomic_DNA"/>
</dbReference>
<protein>
    <submittedName>
        <fullName evidence="12">ABC transporter ATP-binding protein</fullName>
    </submittedName>
</protein>
<dbReference type="SUPFAM" id="SSF52540">
    <property type="entry name" value="P-loop containing nucleoside triphosphate hydrolases"/>
    <property type="match status" value="2"/>
</dbReference>
<dbReference type="PANTHER" id="PTHR43553:SF23">
    <property type="entry name" value="ABC TRANSPORTER ATP-BINDING COMPONENT"/>
    <property type="match status" value="1"/>
</dbReference>
<dbReference type="PROSITE" id="PS50893">
    <property type="entry name" value="ABC_TRANSPORTER_2"/>
    <property type="match status" value="2"/>
</dbReference>
<evidence type="ECO:0000256" key="9">
    <source>
        <dbReference type="ARBA" id="ARBA00023136"/>
    </source>
</evidence>
<keyword evidence="3" id="KW-0813">Transport</keyword>
<dbReference type="InterPro" id="IPR003439">
    <property type="entry name" value="ABC_transporter-like_ATP-bd"/>
</dbReference>
<sequence length="479" mass="54182">MKSMVRFENISFSYGGESHQLRNISLDIMKGECMLITGASGCGKTTLSRTINGLIPHYFEGDLEGTIYIAGKNTALFEEWEYGKIVGSVFQDARSQFFTSNVLDELAFASENYGCDANLIKTRIETVLNANHIPHLRSRKLENLSSGEKQKVAMNAVQVHNPDIYVLDEPSANLDNESCFILAELLKDLKRQGKTILVADHRIYYLMDVLDRIIYMDDGEIINNWNIRDFQKLSQDYLNSLGIRNSHMITLGEVLNRENGIDKKRSSETLELKNLSVGFGRLSKPLLSNLNLCIAKGEIVVLTGKNGIGKTTLARTLCGVLKEKSGTIEINKQVLSMKNRRSKFWFVLQDSDYQLFSDSVISELLLGSNPTEENIKRAEKILRDLGLDSLREQHPASLSGGQKQRLTFGVGLMRQPEYLILDEPTSGLDARNMQRMQKMIHEYAEKGISFIIISHDFEFVLKMNTKTIHITEINLQTRI</sequence>
<dbReference type="RefSeq" id="WP_342757200.1">
    <property type="nucleotide sequence ID" value="NZ_CP146256.1"/>
</dbReference>
<evidence type="ECO:0000256" key="6">
    <source>
        <dbReference type="ARBA" id="ARBA00022741"/>
    </source>
</evidence>
<dbReference type="InterPro" id="IPR050095">
    <property type="entry name" value="ECF_ABC_transporter_ATP-bd"/>
</dbReference>
<gene>
    <name evidence="12" type="ORF">V6984_19160</name>
</gene>
<evidence type="ECO:0000256" key="7">
    <source>
        <dbReference type="ARBA" id="ARBA00022840"/>
    </source>
</evidence>
<feature type="domain" description="ABC transporter" evidence="11">
    <location>
        <begin position="5"/>
        <end position="243"/>
    </location>
</feature>
<keyword evidence="7 12" id="KW-0067">ATP-binding</keyword>
<evidence type="ECO:0000313" key="13">
    <source>
        <dbReference type="Proteomes" id="UP001451571"/>
    </source>
</evidence>
<keyword evidence="9" id="KW-0472">Membrane</keyword>
<dbReference type="InterPro" id="IPR017871">
    <property type="entry name" value="ABC_transporter-like_CS"/>
</dbReference>
<dbReference type="InterPro" id="IPR027417">
    <property type="entry name" value="P-loop_NTPase"/>
</dbReference>
<evidence type="ECO:0000259" key="11">
    <source>
        <dbReference type="PROSITE" id="PS50893"/>
    </source>
</evidence>
<keyword evidence="8" id="KW-1278">Translocase</keyword>
<comment type="subcellular location">
    <subcellularLocation>
        <location evidence="1">Cell membrane</location>
        <topology evidence="1">Peripheral membrane protein</topology>
    </subcellularLocation>
</comment>
<evidence type="ECO:0000256" key="5">
    <source>
        <dbReference type="ARBA" id="ARBA00022737"/>
    </source>
</evidence>
<evidence type="ECO:0000313" key="12">
    <source>
        <dbReference type="EMBL" id="XAH73596.1"/>
    </source>
</evidence>
<dbReference type="CDD" id="cd03225">
    <property type="entry name" value="ABC_cobalt_CbiO_domain1"/>
    <property type="match status" value="1"/>
</dbReference>
<keyword evidence="13" id="KW-1185">Reference proteome</keyword>
<comment type="function">
    <text evidence="10">Probably part of an ABC transporter complex. Responsible for energy coupling to the transport system.</text>
</comment>
<evidence type="ECO:0000256" key="1">
    <source>
        <dbReference type="ARBA" id="ARBA00004202"/>
    </source>
</evidence>
<evidence type="ECO:0000256" key="8">
    <source>
        <dbReference type="ARBA" id="ARBA00022967"/>
    </source>
</evidence>